<proteinExistence type="predicted"/>
<feature type="chain" id="PRO_5033021804" evidence="1">
    <location>
        <begin position="25"/>
        <end position="47"/>
    </location>
</feature>
<evidence type="ECO:0000256" key="1">
    <source>
        <dbReference type="SAM" id="SignalP"/>
    </source>
</evidence>
<keyword evidence="1" id="KW-0732">Signal</keyword>
<dbReference type="EMBL" id="CP064942">
    <property type="protein sequence ID" value="QPH52736.1"/>
    <property type="molecule type" value="Genomic_DNA"/>
</dbReference>
<dbReference type="RefSeq" id="WP_196101947.1">
    <property type="nucleotide sequence ID" value="NZ_CP064942.1"/>
</dbReference>
<evidence type="ECO:0000313" key="3">
    <source>
        <dbReference type="Proteomes" id="UP000594800"/>
    </source>
</evidence>
<evidence type="ECO:0000313" key="2">
    <source>
        <dbReference type="EMBL" id="QPH52736.1"/>
    </source>
</evidence>
<feature type="signal peptide" evidence="1">
    <location>
        <begin position="1"/>
        <end position="24"/>
    </location>
</feature>
<organism evidence="2 3">
    <name type="scientific">Pontivivens ytuae</name>
    <dbReference type="NCBI Taxonomy" id="2789856"/>
    <lineage>
        <taxon>Bacteria</taxon>
        <taxon>Pseudomonadati</taxon>
        <taxon>Pseudomonadota</taxon>
        <taxon>Alphaproteobacteria</taxon>
        <taxon>Rhodobacterales</taxon>
        <taxon>Paracoccaceae</taxon>
        <taxon>Pontivivens</taxon>
    </lineage>
</organism>
<dbReference type="Proteomes" id="UP000594800">
    <property type="component" value="Chromosome"/>
</dbReference>
<dbReference type="KEGG" id="poz:I0K15_13055"/>
<protein>
    <submittedName>
        <fullName evidence="2">Uncharacterized protein</fullName>
    </submittedName>
</protein>
<accession>A0A7S9LPJ5</accession>
<gene>
    <name evidence="2" type="ORF">I0K15_13055</name>
</gene>
<reference evidence="2 3" key="1">
    <citation type="submission" date="2020-11" db="EMBL/GenBank/DDBJ databases">
        <title>Description of Pontivivens ytuae sp. nov. isolated from deep sea sediment of Mariana Trench.</title>
        <authorList>
            <person name="Wang Z."/>
            <person name="Sun Q.-L."/>
            <person name="Xu X.-D."/>
            <person name="Tang Y.-Z."/>
            <person name="Zhang J."/>
        </authorList>
    </citation>
    <scope>NUCLEOTIDE SEQUENCE [LARGE SCALE GENOMIC DNA]</scope>
    <source>
        <strain evidence="2 3">MT2928</strain>
    </source>
</reference>
<dbReference type="AlphaFoldDB" id="A0A7S9LPJ5"/>
<name>A0A7S9LPJ5_9RHOB</name>
<sequence length="47" mass="4391">MLSMFSGSLSAALLAMTLALVAIGAVQTPSGGAASAEDPAAVGAPES</sequence>
<keyword evidence="3" id="KW-1185">Reference proteome</keyword>